<comment type="caution">
    <text evidence="1">The sequence shown here is derived from an EMBL/GenBank/DDBJ whole genome shotgun (WGS) entry which is preliminary data.</text>
</comment>
<evidence type="ECO:0000313" key="1">
    <source>
        <dbReference type="EMBL" id="MFD2921286.1"/>
    </source>
</evidence>
<reference evidence="2" key="1">
    <citation type="journal article" date="2019" name="Int. J. Syst. Evol. Microbiol.">
        <title>The Global Catalogue of Microorganisms (GCM) 10K type strain sequencing project: providing services to taxonomists for standard genome sequencing and annotation.</title>
        <authorList>
            <consortium name="The Broad Institute Genomics Platform"/>
            <consortium name="The Broad Institute Genome Sequencing Center for Infectious Disease"/>
            <person name="Wu L."/>
            <person name="Ma J."/>
        </authorList>
    </citation>
    <scope>NUCLEOTIDE SEQUENCE [LARGE SCALE GENOMIC DNA]</scope>
    <source>
        <strain evidence="2">KCTC 23299</strain>
    </source>
</reference>
<protein>
    <recommendedName>
        <fullName evidence="3">Transglutaminase-like superfamily protein</fullName>
    </recommendedName>
</protein>
<accession>A0ABW6A9G9</accession>
<organism evidence="1 2">
    <name type="scientific">Terrimonas rubra</name>
    <dbReference type="NCBI Taxonomy" id="1035890"/>
    <lineage>
        <taxon>Bacteria</taxon>
        <taxon>Pseudomonadati</taxon>
        <taxon>Bacteroidota</taxon>
        <taxon>Chitinophagia</taxon>
        <taxon>Chitinophagales</taxon>
        <taxon>Chitinophagaceae</taxon>
        <taxon>Terrimonas</taxon>
    </lineage>
</organism>
<evidence type="ECO:0000313" key="2">
    <source>
        <dbReference type="Proteomes" id="UP001597511"/>
    </source>
</evidence>
<sequence length="186" mass="21357">MFNFSIKDKGIISHTFLAHHIADFKNACSFIANLPYKRNTNKEDLTTVFTENGGTCSTKHAVLQKLCMENGYEAVKLVLGIFKMDGVYAPPITPVLQAYGLTYIPEAHNYLLIEADYFDFTEPGAHYSDFKDKLVQEELIDYTQITTYKVQQHKRFLAAWLQTEQLTYSLDELWQIREKCIAALQA</sequence>
<evidence type="ECO:0008006" key="3">
    <source>
        <dbReference type="Google" id="ProtNLM"/>
    </source>
</evidence>
<name>A0ABW6A9G9_9BACT</name>
<dbReference type="RefSeq" id="WP_386101291.1">
    <property type="nucleotide sequence ID" value="NZ_JBHUOZ010000003.1"/>
</dbReference>
<keyword evidence="2" id="KW-1185">Reference proteome</keyword>
<dbReference type="Proteomes" id="UP001597511">
    <property type="component" value="Unassembled WGS sequence"/>
</dbReference>
<dbReference type="EMBL" id="JBHUOZ010000003">
    <property type="protein sequence ID" value="MFD2921286.1"/>
    <property type="molecule type" value="Genomic_DNA"/>
</dbReference>
<gene>
    <name evidence="1" type="ORF">ACFS6H_16285</name>
</gene>
<proteinExistence type="predicted"/>